<dbReference type="Proteomes" id="UP000580891">
    <property type="component" value="Unassembled WGS sequence"/>
</dbReference>
<keyword evidence="1" id="KW-0472">Membrane</keyword>
<sequence>MGIQERSLHQTTHQQQASLDYTKIVQSASFQHLMKEKRKFILPLSLFFLAFYFTLPILTSYSTALNNPALGSISWAWLFAFAQFIMTWTLCSLYSKRASKFDELVEEIKREVSKGGEES</sequence>
<feature type="transmembrane region" description="Helical" evidence="1">
    <location>
        <begin position="40"/>
        <end position="61"/>
    </location>
</feature>
<reference evidence="2 3" key="1">
    <citation type="submission" date="2020-07" db="EMBL/GenBank/DDBJ databases">
        <title>Genomic Encyclopedia of Type Strains, Phase IV (KMG-IV): sequencing the most valuable type-strain genomes for metagenomic binning, comparative biology and taxonomic classification.</title>
        <authorList>
            <person name="Goeker M."/>
        </authorList>
    </citation>
    <scope>NUCLEOTIDE SEQUENCE [LARGE SCALE GENOMIC DNA]</scope>
    <source>
        <strain evidence="2 3">DSM 25220</strain>
    </source>
</reference>
<evidence type="ECO:0000313" key="3">
    <source>
        <dbReference type="Proteomes" id="UP000580891"/>
    </source>
</evidence>
<keyword evidence="3" id="KW-1185">Reference proteome</keyword>
<dbReference type="PANTHER" id="PTHR38441">
    <property type="entry name" value="INTEGRAL MEMBRANE PROTEIN-RELATED"/>
    <property type="match status" value="1"/>
</dbReference>
<proteinExistence type="predicted"/>
<dbReference type="InterPro" id="IPR007436">
    <property type="entry name" value="DUF485"/>
</dbReference>
<evidence type="ECO:0000256" key="1">
    <source>
        <dbReference type="SAM" id="Phobius"/>
    </source>
</evidence>
<evidence type="ECO:0000313" key="2">
    <source>
        <dbReference type="EMBL" id="MBA2872686.1"/>
    </source>
</evidence>
<protein>
    <submittedName>
        <fullName evidence="2">Uncharacterized membrane protein (DUF485 family)</fullName>
    </submittedName>
</protein>
<dbReference type="AlphaFoldDB" id="A0A7V9Z256"/>
<accession>A0A7V9Z256</accession>
<keyword evidence="1" id="KW-1133">Transmembrane helix</keyword>
<dbReference type="EMBL" id="JACDUU010000008">
    <property type="protein sequence ID" value="MBA2872686.1"/>
    <property type="molecule type" value="Genomic_DNA"/>
</dbReference>
<organism evidence="2 3">
    <name type="scientific">[Anoxybacillus] calidus</name>
    <dbReference type="NCBI Taxonomy" id="575178"/>
    <lineage>
        <taxon>Bacteria</taxon>
        <taxon>Bacillati</taxon>
        <taxon>Bacillota</taxon>
        <taxon>Bacilli</taxon>
        <taxon>Bacillales</taxon>
        <taxon>Anoxybacillaceae</taxon>
        <taxon>Paranoxybacillus</taxon>
    </lineage>
</organism>
<dbReference type="PANTHER" id="PTHR38441:SF1">
    <property type="entry name" value="MEMBRANE PROTEIN"/>
    <property type="match status" value="1"/>
</dbReference>
<gene>
    <name evidence="2" type="ORF">HNQ85_002998</name>
</gene>
<dbReference type="RefSeq" id="WP_181538442.1">
    <property type="nucleotide sequence ID" value="NZ_JACDUU010000008.1"/>
</dbReference>
<dbReference type="Pfam" id="PF04341">
    <property type="entry name" value="DUF485"/>
    <property type="match status" value="1"/>
</dbReference>
<name>A0A7V9Z256_9BACL</name>
<keyword evidence="1" id="KW-0812">Transmembrane</keyword>
<feature type="transmembrane region" description="Helical" evidence="1">
    <location>
        <begin position="73"/>
        <end position="94"/>
    </location>
</feature>
<comment type="caution">
    <text evidence="2">The sequence shown here is derived from an EMBL/GenBank/DDBJ whole genome shotgun (WGS) entry which is preliminary data.</text>
</comment>